<comment type="caution">
    <text evidence="9">The sequence shown here is derived from an EMBL/GenBank/DDBJ whole genome shotgun (WGS) entry which is preliminary data.</text>
</comment>
<evidence type="ECO:0000256" key="5">
    <source>
        <dbReference type="ARBA" id="ARBA00022801"/>
    </source>
</evidence>
<dbReference type="InterPro" id="IPR051464">
    <property type="entry name" value="Peptidase_M42_aminopept"/>
</dbReference>
<evidence type="ECO:0000256" key="1">
    <source>
        <dbReference type="ARBA" id="ARBA00006272"/>
    </source>
</evidence>
<evidence type="ECO:0000256" key="3">
    <source>
        <dbReference type="ARBA" id="ARBA00022670"/>
    </source>
</evidence>
<accession>A0A2G6E1E4</accession>
<feature type="binding site" evidence="8">
    <location>
        <position position="70"/>
    </location>
    <ligand>
        <name>Zn(2+)</name>
        <dbReference type="ChEBI" id="CHEBI:29105"/>
        <label>1</label>
    </ligand>
</feature>
<dbReference type="PANTHER" id="PTHR32481">
    <property type="entry name" value="AMINOPEPTIDASE"/>
    <property type="match status" value="1"/>
</dbReference>
<dbReference type="Gene3D" id="2.40.30.40">
    <property type="entry name" value="Peptidase M42, domain 2"/>
    <property type="match status" value="1"/>
</dbReference>
<dbReference type="Proteomes" id="UP000229740">
    <property type="component" value="Unassembled WGS sequence"/>
</dbReference>
<keyword evidence="4 8" id="KW-0479">Metal-binding</keyword>
<dbReference type="EMBL" id="PDPS01000043">
    <property type="protein sequence ID" value="PID55787.1"/>
    <property type="molecule type" value="Genomic_DNA"/>
</dbReference>
<organism evidence="9 10">
    <name type="scientific">candidate division KSB3 bacterium</name>
    <dbReference type="NCBI Taxonomy" id="2044937"/>
    <lineage>
        <taxon>Bacteria</taxon>
        <taxon>candidate division KSB3</taxon>
    </lineage>
</organism>
<evidence type="ECO:0000313" key="10">
    <source>
        <dbReference type="Proteomes" id="UP000229740"/>
    </source>
</evidence>
<dbReference type="PIRSF" id="PIRSF001123">
    <property type="entry name" value="PepA_GA"/>
    <property type="match status" value="1"/>
</dbReference>
<name>A0A2G6E1E4_9BACT</name>
<dbReference type="InterPro" id="IPR023367">
    <property type="entry name" value="Peptidase_M42_dom2"/>
</dbReference>
<feature type="binding site" evidence="8">
    <location>
        <position position="238"/>
    </location>
    <ligand>
        <name>Zn(2+)</name>
        <dbReference type="ChEBI" id="CHEBI:29105"/>
        <label>1</label>
    </ligand>
</feature>
<dbReference type="GO" id="GO:0046872">
    <property type="term" value="F:metal ion binding"/>
    <property type="evidence" value="ECO:0007669"/>
    <property type="project" value="UniProtKB-UniRule"/>
</dbReference>
<dbReference type="GO" id="GO:0004177">
    <property type="term" value="F:aminopeptidase activity"/>
    <property type="evidence" value="ECO:0007669"/>
    <property type="project" value="UniProtKB-UniRule"/>
</dbReference>
<comment type="similarity">
    <text evidence="1 6">Belongs to the peptidase M42 family.</text>
</comment>
<dbReference type="GO" id="GO:0006508">
    <property type="term" value="P:proteolysis"/>
    <property type="evidence" value="ECO:0007669"/>
    <property type="project" value="UniProtKB-KW"/>
</dbReference>
<dbReference type="Gene3D" id="3.40.630.10">
    <property type="entry name" value="Zn peptidases"/>
    <property type="match status" value="1"/>
</dbReference>
<dbReference type="SUPFAM" id="SSF101821">
    <property type="entry name" value="Aminopeptidase/glucanase lid domain"/>
    <property type="match status" value="1"/>
</dbReference>
<dbReference type="CDD" id="cd05657">
    <property type="entry name" value="M42_glucanase_like"/>
    <property type="match status" value="1"/>
</dbReference>
<evidence type="ECO:0000256" key="6">
    <source>
        <dbReference type="PIRNR" id="PIRNR001123"/>
    </source>
</evidence>
<dbReference type="PANTHER" id="PTHR32481:SF7">
    <property type="entry name" value="AMINOPEPTIDASE YHFE-RELATED"/>
    <property type="match status" value="1"/>
</dbReference>
<gene>
    <name evidence="9" type="ORF">CSB45_14335</name>
</gene>
<dbReference type="SUPFAM" id="SSF53187">
    <property type="entry name" value="Zn-dependent exopeptidases"/>
    <property type="match status" value="1"/>
</dbReference>
<feature type="binding site" evidence="8">
    <location>
        <position position="318"/>
    </location>
    <ligand>
        <name>Zn(2+)</name>
        <dbReference type="ChEBI" id="CHEBI:29105"/>
        <label>2</label>
    </ligand>
</feature>
<keyword evidence="2" id="KW-0031">Aminopeptidase</keyword>
<feature type="binding site" evidence="8">
    <location>
        <position position="220"/>
    </location>
    <ligand>
        <name>Zn(2+)</name>
        <dbReference type="ChEBI" id="CHEBI:29105"/>
        <label>2</label>
    </ligand>
</feature>
<feature type="binding site" evidence="8">
    <location>
        <position position="185"/>
    </location>
    <ligand>
        <name>Zn(2+)</name>
        <dbReference type="ChEBI" id="CHEBI:29105"/>
        <label>2</label>
    </ligand>
</feature>
<feature type="active site" description="Proton acceptor" evidence="7">
    <location>
        <position position="219"/>
    </location>
</feature>
<dbReference type="InterPro" id="IPR008007">
    <property type="entry name" value="Peptidase_M42"/>
</dbReference>
<evidence type="ECO:0000313" key="9">
    <source>
        <dbReference type="EMBL" id="PID55787.1"/>
    </source>
</evidence>
<evidence type="ECO:0000256" key="8">
    <source>
        <dbReference type="PIRSR" id="PIRSR001123-2"/>
    </source>
</evidence>
<comment type="cofactor">
    <cofactor evidence="8">
        <name>a divalent metal cation</name>
        <dbReference type="ChEBI" id="CHEBI:60240"/>
    </cofactor>
    <text evidence="8">Binds 2 divalent metal cations per subunit.</text>
</comment>
<reference evidence="9 10" key="1">
    <citation type="submission" date="2017-10" db="EMBL/GenBank/DDBJ databases">
        <title>Novel microbial diversity and functional potential in the marine mammal oral microbiome.</title>
        <authorList>
            <person name="Dudek N.K."/>
            <person name="Sun C.L."/>
            <person name="Burstein D."/>
            <person name="Kantor R.S."/>
            <person name="Aliaga Goltsman D.S."/>
            <person name="Bik E.M."/>
            <person name="Thomas B.C."/>
            <person name="Banfield J.F."/>
            <person name="Relman D.A."/>
        </authorList>
    </citation>
    <scope>NUCLEOTIDE SEQUENCE [LARGE SCALE GENOMIC DNA]</scope>
    <source>
        <strain evidence="9">DOLZORAL124_49_17</strain>
    </source>
</reference>
<evidence type="ECO:0008006" key="11">
    <source>
        <dbReference type="Google" id="ProtNLM"/>
    </source>
</evidence>
<dbReference type="Pfam" id="PF05343">
    <property type="entry name" value="Peptidase_M42"/>
    <property type="match status" value="1"/>
</dbReference>
<protein>
    <recommendedName>
        <fullName evidence="11">Peptidase M42</fullName>
    </recommendedName>
</protein>
<evidence type="ECO:0000256" key="2">
    <source>
        <dbReference type="ARBA" id="ARBA00022438"/>
    </source>
</evidence>
<feature type="binding site" evidence="8">
    <location>
        <position position="185"/>
    </location>
    <ligand>
        <name>Zn(2+)</name>
        <dbReference type="ChEBI" id="CHEBI:29105"/>
        <label>1</label>
    </ligand>
</feature>
<sequence length="345" mass="37672">MKNIQTEDIIAHLKNLVKIPSPTGYTRDIEDFLLKTAQRSQIACEHTRKGAVLYKFEAEAAESNLMFTAHVDTLGAMVSKVGRSSVSLSSIGGNPVIYLIGDYCTIHAFDGKTYEGTILPKNPAAHVNNGLNSLKLTIEQLEVRVDLPLKESQDALQQRIEVGNFVSFDPKFRRVNGFVKCRHLDDKASAAILLHVATLLTQEASRLKRNIYFFFNCTEETGQGIGGFPPLDECIIVDMGVVGDAAAGDEYHVSICAKDSSGPYHYALTQRLIAIARQRGISYKSDVFPFYSSDGSSALRAGSDMRVALIGPGVSASHGYERSHTAALLNTAKLIVGFIEETALR</sequence>
<proteinExistence type="inferred from homology"/>
<keyword evidence="5" id="KW-0378">Hydrolase</keyword>
<evidence type="ECO:0000256" key="7">
    <source>
        <dbReference type="PIRSR" id="PIRSR001123-1"/>
    </source>
</evidence>
<dbReference type="AlphaFoldDB" id="A0A2G6E1E4"/>
<evidence type="ECO:0000256" key="4">
    <source>
        <dbReference type="ARBA" id="ARBA00022723"/>
    </source>
</evidence>
<keyword evidence="3" id="KW-0645">Protease</keyword>